<feature type="chain" id="PRO_5002039123" evidence="1">
    <location>
        <begin position="25"/>
        <end position="181"/>
    </location>
</feature>
<keyword evidence="1" id="KW-0732">Signal</keyword>
<accession>A0A0A7EGY0</accession>
<dbReference type="STRING" id="1348114.OM33_12100"/>
<dbReference type="AlphaFoldDB" id="A0A0A7EGY0"/>
<dbReference type="Proteomes" id="UP000030341">
    <property type="component" value="Chromosome 1"/>
</dbReference>
<reference evidence="2 3" key="1">
    <citation type="submission" date="2014-11" db="EMBL/GenBank/DDBJ databases">
        <title>Complete Genome Sequence of Pseudoalteromonas sp. Strain OCN003 Isolated from Kaneohe Bay, Oahu, Hawaii.</title>
        <authorList>
            <person name="Beurmann S."/>
            <person name="Videau P."/>
            <person name="Ushijima B."/>
            <person name="Smith A.M."/>
            <person name="Aeby G.S."/>
            <person name="Callahan S.M."/>
            <person name="Belcaid M."/>
        </authorList>
    </citation>
    <scope>NUCLEOTIDE SEQUENCE [LARGE SCALE GENOMIC DNA]</scope>
    <source>
        <strain evidence="2 3">OCN003</strain>
    </source>
</reference>
<protein>
    <submittedName>
        <fullName evidence="2">Uncharacterized protein</fullName>
    </submittedName>
</protein>
<evidence type="ECO:0000313" key="2">
    <source>
        <dbReference type="EMBL" id="AIY65803.1"/>
    </source>
</evidence>
<dbReference type="EMBL" id="CP009888">
    <property type="protein sequence ID" value="AIY65803.1"/>
    <property type="molecule type" value="Genomic_DNA"/>
</dbReference>
<organism evidence="2 3">
    <name type="scientific">Pseudoalteromonas piratica</name>
    <dbReference type="NCBI Taxonomy" id="1348114"/>
    <lineage>
        <taxon>Bacteria</taxon>
        <taxon>Pseudomonadati</taxon>
        <taxon>Pseudomonadota</taxon>
        <taxon>Gammaproteobacteria</taxon>
        <taxon>Alteromonadales</taxon>
        <taxon>Pseudoalteromonadaceae</taxon>
        <taxon>Pseudoalteromonas</taxon>
    </lineage>
</organism>
<dbReference type="OrthoDB" id="9936285at2"/>
<dbReference type="eggNOG" id="ENOG5033US1">
    <property type="taxonomic scope" value="Bacteria"/>
</dbReference>
<proteinExistence type="predicted"/>
<keyword evidence="3" id="KW-1185">Reference proteome</keyword>
<sequence length="181" mass="20082">MLLKKTLLLPFIATLTFVGATAIAGEQEKKVKVVEMKTDIELVSADGDHAPIKLVFDGKPSEQELEEAIAELSPEKQEKIRNIVKNLDVEHSDDGIKVFAFKTGDADVEKHIEIHSDTDFTTTEGNNVFVMSDDTKHAQVFKFKFEGNEGDGAFKAIKHLLESSDLTPTQIVELQNILSQK</sequence>
<name>A0A0A7EGY0_9GAMM</name>
<evidence type="ECO:0000313" key="3">
    <source>
        <dbReference type="Proteomes" id="UP000030341"/>
    </source>
</evidence>
<gene>
    <name evidence="2" type="ORF">OM33_12100</name>
</gene>
<dbReference type="HOGENOM" id="CLU_1487872_0_0_6"/>
<feature type="signal peptide" evidence="1">
    <location>
        <begin position="1"/>
        <end position="24"/>
    </location>
</feature>
<dbReference type="RefSeq" id="WP_038642054.1">
    <property type="nucleotide sequence ID" value="NZ_CP009888.1"/>
</dbReference>
<dbReference type="KEGG" id="pseo:OM33_12100"/>
<evidence type="ECO:0000256" key="1">
    <source>
        <dbReference type="SAM" id="SignalP"/>
    </source>
</evidence>